<keyword evidence="3" id="KW-1185">Reference proteome</keyword>
<dbReference type="InterPro" id="IPR029063">
    <property type="entry name" value="SAM-dependent_MTases_sf"/>
</dbReference>
<dbReference type="SUPFAM" id="SSF53335">
    <property type="entry name" value="S-adenosyl-L-methionine-dependent methyltransferases"/>
    <property type="match status" value="1"/>
</dbReference>
<feature type="domain" description="Methyltransferase" evidence="1">
    <location>
        <begin position="174"/>
        <end position="268"/>
    </location>
</feature>
<protein>
    <submittedName>
        <fullName evidence="2">Methyltransferase domain-containing protein</fullName>
    </submittedName>
</protein>
<sequence length="341" mass="37121">MSDAGLVTQFMQAGQARASIENWATGAQVFGLLTMLHKNGWTNFLNRPRNLDELAEFSGLSPTRLADVLAVLEIHGIAERQDDHVQLSPAFMALTADNAWVNLDDVLDRAAMTTHLVAAAAQEPGTLPLTKDDALVLARAVGGQTTDVTQAVFEQVLFKQVPEIPEVIRTGRWLDIGCGVAGATLTFATMVPEMRAVAIEVVPDVAAEAQRRAEALGVADRVDIRCVDARDFDEQNAFDGAFWAQPFFAEPARAATLAMIRRALKPGGLLFVQEFEPEPTEAARPAYALRRLVFQGWEVPFGRTAEQLAAEAEQAGFGLARIGSSDFGRIVVLRREKRTLP</sequence>
<dbReference type="Pfam" id="PF13649">
    <property type="entry name" value="Methyltransf_25"/>
    <property type="match status" value="1"/>
</dbReference>
<evidence type="ECO:0000313" key="2">
    <source>
        <dbReference type="EMBL" id="MCE7002368.1"/>
    </source>
</evidence>
<name>A0ABS8Z5N8_9PSEU</name>
<dbReference type="Proteomes" id="UP001521150">
    <property type="component" value="Unassembled WGS sequence"/>
</dbReference>
<comment type="caution">
    <text evidence="2">The sequence shown here is derived from an EMBL/GenBank/DDBJ whole genome shotgun (WGS) entry which is preliminary data.</text>
</comment>
<reference evidence="2 3" key="1">
    <citation type="submission" date="2021-12" db="EMBL/GenBank/DDBJ databases">
        <title>Genome sequence of Kibdelosporangium philippinense ATCC 49844.</title>
        <authorList>
            <person name="Fedorov E.A."/>
            <person name="Omeragic M."/>
            <person name="Shalygina K.F."/>
            <person name="Maclea K.S."/>
        </authorList>
    </citation>
    <scope>NUCLEOTIDE SEQUENCE [LARGE SCALE GENOMIC DNA]</scope>
    <source>
        <strain evidence="2 3">ATCC 49844</strain>
    </source>
</reference>
<dbReference type="RefSeq" id="WP_233723428.1">
    <property type="nucleotide sequence ID" value="NZ_JAJVCN010000001.1"/>
</dbReference>
<proteinExistence type="predicted"/>
<dbReference type="GO" id="GO:0008168">
    <property type="term" value="F:methyltransferase activity"/>
    <property type="evidence" value="ECO:0007669"/>
    <property type="project" value="UniProtKB-KW"/>
</dbReference>
<keyword evidence="2" id="KW-0808">Transferase</keyword>
<dbReference type="EMBL" id="JAJVCN010000001">
    <property type="protein sequence ID" value="MCE7002368.1"/>
    <property type="molecule type" value="Genomic_DNA"/>
</dbReference>
<organism evidence="2 3">
    <name type="scientific">Kibdelosporangium philippinense</name>
    <dbReference type="NCBI Taxonomy" id="211113"/>
    <lineage>
        <taxon>Bacteria</taxon>
        <taxon>Bacillati</taxon>
        <taxon>Actinomycetota</taxon>
        <taxon>Actinomycetes</taxon>
        <taxon>Pseudonocardiales</taxon>
        <taxon>Pseudonocardiaceae</taxon>
        <taxon>Kibdelosporangium</taxon>
    </lineage>
</organism>
<evidence type="ECO:0000259" key="1">
    <source>
        <dbReference type="Pfam" id="PF13649"/>
    </source>
</evidence>
<dbReference type="GO" id="GO:0032259">
    <property type="term" value="P:methylation"/>
    <property type="evidence" value="ECO:0007669"/>
    <property type="project" value="UniProtKB-KW"/>
</dbReference>
<evidence type="ECO:0000313" key="3">
    <source>
        <dbReference type="Proteomes" id="UP001521150"/>
    </source>
</evidence>
<keyword evidence="2" id="KW-0489">Methyltransferase</keyword>
<dbReference type="InterPro" id="IPR041698">
    <property type="entry name" value="Methyltransf_25"/>
</dbReference>
<dbReference type="Gene3D" id="3.40.50.150">
    <property type="entry name" value="Vaccinia Virus protein VP39"/>
    <property type="match status" value="1"/>
</dbReference>
<dbReference type="CDD" id="cd02440">
    <property type="entry name" value="AdoMet_MTases"/>
    <property type="match status" value="1"/>
</dbReference>
<accession>A0ABS8Z5N8</accession>
<gene>
    <name evidence="2" type="ORF">LWC34_05910</name>
</gene>